<feature type="region of interest" description="Disordered" evidence="1">
    <location>
        <begin position="1"/>
        <end position="74"/>
    </location>
</feature>
<accession>A0ABQ9IHI9</accession>
<feature type="compositionally biased region" description="Basic and acidic residues" evidence="1">
    <location>
        <begin position="20"/>
        <end position="32"/>
    </location>
</feature>
<evidence type="ECO:0000313" key="2">
    <source>
        <dbReference type="EMBL" id="KAJ8896158.1"/>
    </source>
</evidence>
<reference evidence="2 3" key="1">
    <citation type="submission" date="2023-02" db="EMBL/GenBank/DDBJ databases">
        <title>LHISI_Scaffold_Assembly.</title>
        <authorList>
            <person name="Stuart O.P."/>
            <person name="Cleave R."/>
            <person name="Magrath M.J.L."/>
            <person name="Mikheyev A.S."/>
        </authorList>
    </citation>
    <scope>NUCLEOTIDE SEQUENCE [LARGE SCALE GENOMIC DNA]</scope>
    <source>
        <strain evidence="2">Daus_M_001</strain>
        <tissue evidence="2">Leg muscle</tissue>
    </source>
</reference>
<keyword evidence="3" id="KW-1185">Reference proteome</keyword>
<proteinExistence type="predicted"/>
<feature type="compositionally biased region" description="Basic residues" evidence="1">
    <location>
        <begin position="60"/>
        <end position="73"/>
    </location>
</feature>
<evidence type="ECO:0000313" key="3">
    <source>
        <dbReference type="Proteomes" id="UP001159363"/>
    </source>
</evidence>
<gene>
    <name evidence="2" type="ORF">PR048_001501</name>
</gene>
<dbReference type="EMBL" id="JARBHB010000001">
    <property type="protein sequence ID" value="KAJ8896158.1"/>
    <property type="molecule type" value="Genomic_DNA"/>
</dbReference>
<comment type="caution">
    <text evidence="2">The sequence shown here is derived from an EMBL/GenBank/DDBJ whole genome shotgun (WGS) entry which is preliminary data.</text>
</comment>
<protein>
    <submittedName>
        <fullName evidence="2">Uncharacterized protein</fullName>
    </submittedName>
</protein>
<name>A0ABQ9IHI9_9NEOP</name>
<feature type="compositionally biased region" description="Basic and acidic residues" evidence="1">
    <location>
        <begin position="47"/>
        <end position="59"/>
    </location>
</feature>
<dbReference type="Proteomes" id="UP001159363">
    <property type="component" value="Chromosome 1"/>
</dbReference>
<sequence length="88" mass="10285">MAPYQGINIEEENEQLSGKDSTEVKTDTEENGNKYITKHALQRKRQEKLIGFEDPDKEKNKRSKPNRTVKKPSHLKEYELHMTYCSCA</sequence>
<feature type="compositionally biased region" description="Basic residues" evidence="1">
    <location>
        <begin position="36"/>
        <end position="46"/>
    </location>
</feature>
<evidence type="ECO:0000256" key="1">
    <source>
        <dbReference type="SAM" id="MobiDB-lite"/>
    </source>
</evidence>
<organism evidence="2 3">
    <name type="scientific">Dryococelus australis</name>
    <dbReference type="NCBI Taxonomy" id="614101"/>
    <lineage>
        <taxon>Eukaryota</taxon>
        <taxon>Metazoa</taxon>
        <taxon>Ecdysozoa</taxon>
        <taxon>Arthropoda</taxon>
        <taxon>Hexapoda</taxon>
        <taxon>Insecta</taxon>
        <taxon>Pterygota</taxon>
        <taxon>Neoptera</taxon>
        <taxon>Polyneoptera</taxon>
        <taxon>Phasmatodea</taxon>
        <taxon>Verophasmatodea</taxon>
        <taxon>Anareolatae</taxon>
        <taxon>Phasmatidae</taxon>
        <taxon>Eurycanthinae</taxon>
        <taxon>Dryococelus</taxon>
    </lineage>
</organism>